<keyword evidence="4" id="KW-0472">Membrane</keyword>
<dbReference type="InterPro" id="IPR025110">
    <property type="entry name" value="AMP-bd_C"/>
</dbReference>
<dbReference type="RefSeq" id="WP_025371893.1">
    <property type="nucleotide sequence ID" value="NZ_CP003915.1"/>
</dbReference>
<dbReference type="PANTHER" id="PTHR45527:SF1">
    <property type="entry name" value="FATTY ACID SYNTHASE"/>
    <property type="match status" value="1"/>
</dbReference>
<dbReference type="KEGG" id="amim:MIM_c11680"/>
<keyword evidence="6" id="KW-0436">Ligase</keyword>
<dbReference type="InterPro" id="IPR000873">
    <property type="entry name" value="AMP-dep_synth/lig_dom"/>
</dbReference>
<dbReference type="InterPro" id="IPR020845">
    <property type="entry name" value="AMP-binding_CS"/>
</dbReference>
<reference evidence="6 7" key="1">
    <citation type="journal article" date="2014" name="Microbiology">
        <title>Unravelling the complete genome sequence of Advenella mimigardefordensis strain DPN7T and novel insights in the catabolism of the xenobiotic polythioester precursor 3,3'-dithiodipropionate.</title>
        <authorList>
            <person name="Wubbeler J.H."/>
            <person name="Hiessl S."/>
            <person name="Schuldes J."/>
            <person name="Thurmer A."/>
            <person name="Daniel R."/>
            <person name="Steinbuchel A."/>
        </authorList>
    </citation>
    <scope>NUCLEOTIDE SEQUENCE [LARGE SCALE GENOMIC DNA]</scope>
    <source>
        <strain evidence="7">DSM 17166 / LMG 22922 / DPN7</strain>
    </source>
</reference>
<dbReference type="Gene3D" id="3.30.300.30">
    <property type="match status" value="1"/>
</dbReference>
<dbReference type="GO" id="GO:0016874">
    <property type="term" value="F:ligase activity"/>
    <property type="evidence" value="ECO:0007669"/>
    <property type="project" value="UniProtKB-KW"/>
</dbReference>
<keyword evidence="7" id="KW-1185">Reference proteome</keyword>
<name>W0P8U9_ADVMD</name>
<gene>
    <name evidence="6" type="ORF">MIM_c11680</name>
</gene>
<dbReference type="SUPFAM" id="SSF47336">
    <property type="entry name" value="ACP-like"/>
    <property type="match status" value="1"/>
</dbReference>
<dbReference type="InterPro" id="IPR010071">
    <property type="entry name" value="AA_adenyl_dom"/>
</dbReference>
<dbReference type="eggNOG" id="COG0663">
    <property type="taxonomic scope" value="Bacteria"/>
</dbReference>
<evidence type="ECO:0000256" key="2">
    <source>
        <dbReference type="ARBA" id="ARBA00022553"/>
    </source>
</evidence>
<dbReference type="GO" id="GO:0005737">
    <property type="term" value="C:cytoplasm"/>
    <property type="evidence" value="ECO:0007669"/>
    <property type="project" value="TreeGrafter"/>
</dbReference>
<sequence length="1358" mass="149216">MFTPHLSILRGPCMPQFLQNETLADIFETSAATYPDHTCLIDGPLRLTYREVNDRADLMAHHLLSDGVAPGDIIGLWLRRGSQLLIAQLAITKAGAAWLPFDIDTPLERVAVCLEDAGARGIITEKQDTAAAVAGRAIAQWHPKELTVPASQHMLRRQGVLPSDPAYLIYTSGSTGKPKGIAIRHDNICPFLRSENHILGIAHFDLVYQGFSVAFDMSFEEIWIAWLSGASLWIAPKEVAADPVGLPAILQKSGVTVLHAVPTLLAMFAEVPESLRLINMGGEMCPDALVAKLDNGRIRLFNTYGPTEATVSATLEQLSIHKPVTIGTPLPNYGLAVLDAQQQLLPVNEVGELCIFGPGVAHGYLGRADLTAEKFLDNPFAEGEQEAHLYRTGDLARILPGGTIECLGRVDDQIKIRGFRVELGEIEAALAEQTGVATAAVLVCPIAGVDQLVAWIVPEPGQEKLLASSANLRNILKTRLPAYMIPAFFEYTDSVPRLVSGKIDRKSLAQMPVHTWPDAGQESDEPENDAQKALFDILRSLFPGQGIHLQADFFSDMGGHSLLAAQLVSRVRAVPRYAALTVQDVYQKRSVQAIADCMQRADTQQTDAPSQTLFSPPPANTWRRRFVCGLAQFAAVPFLITLSIMQWLAPFFTYHNLTGEMADSTWYAIGMSFVVFIVVYLLSFVLAIVGRQLLTAGIRPGRYPLWGVTFFRWWLSDRLANVAPLYLIAGTRIYAAYLRCMGARIGREVMLSSMTVRVPSMLTIEDGASVGADVHIENARVQNGELVLGTIHLGKNAYVGSYCVLEGNTAIAQDGRLNGLSSLYDGQHIGAGQIWEGSPSRMIASHTRSSLPPRPVPGAGRIAFEWLFYSLGSLFIALLFFTPLFPTFIFIDLVDPNFDYDNFLLSGVNYFLIAIPASFVLILFTALLSALVRWLALPKMQPGRYSIYSSLYYRKWLINQIQAASLHTLHGVYATVFASSWYRLLGARIGKNAEISTIMGAAPNMLTLGDDAFIADAVMLGDDEVDGGWMTIRNTVIGHRSFIGNGAYVPDGTVVAPNVLIGVQTRAPESEQMKPGDTWFGSPPIILPAREMMTRFDEQSTFRPSMRRRLGRAFVESLRIVLPMSFTICAGYLIVYDVVRYESIVSVMQSVPALMRDGLWYGISSFVMVVLLKWLLLRRYRPTSAPMWSLYVWVSEAITNVYESMAVSHFLDYLRGTAFLPLLMRVLGARIGKGVYLDTTDMTEFDCVHIGDYAELNGLSGPQTHLFEDRVMKIGQVHIEDGVNLRARSTILYGSTVGQGALIGPLTTVMKGESIPAGSSWIGSPAQNWQQHQQQANNAATGGTREHKTERQAEALVG</sequence>
<dbReference type="Gene3D" id="1.10.1200.10">
    <property type="entry name" value="ACP-like"/>
    <property type="match status" value="1"/>
</dbReference>
<feature type="transmembrane region" description="Helical" evidence="4">
    <location>
        <begin position="1159"/>
        <end position="1177"/>
    </location>
</feature>
<dbReference type="GO" id="GO:0044550">
    <property type="term" value="P:secondary metabolite biosynthetic process"/>
    <property type="evidence" value="ECO:0007669"/>
    <property type="project" value="TreeGrafter"/>
</dbReference>
<dbReference type="EMBL" id="CP003915">
    <property type="protein sequence ID" value="AHG63264.1"/>
    <property type="molecule type" value="Genomic_DNA"/>
</dbReference>
<feature type="transmembrane region" description="Helical" evidence="4">
    <location>
        <begin position="866"/>
        <end position="891"/>
    </location>
</feature>
<dbReference type="Gene3D" id="2.160.10.10">
    <property type="entry name" value="Hexapeptide repeat proteins"/>
    <property type="match status" value="3"/>
</dbReference>
<feature type="region of interest" description="Disordered" evidence="3">
    <location>
        <begin position="1320"/>
        <end position="1358"/>
    </location>
</feature>
<dbReference type="Pfam" id="PF00550">
    <property type="entry name" value="PP-binding"/>
    <property type="match status" value="1"/>
</dbReference>
<dbReference type="HOGENOM" id="CLU_002751_0_0_4"/>
<proteinExistence type="predicted"/>
<keyword evidence="1" id="KW-0596">Phosphopantetheine</keyword>
<dbReference type="InterPro" id="IPR009081">
    <property type="entry name" value="PP-bd_ACP"/>
</dbReference>
<evidence type="ECO:0000313" key="7">
    <source>
        <dbReference type="Proteomes" id="UP000019095"/>
    </source>
</evidence>
<dbReference type="InterPro" id="IPR011004">
    <property type="entry name" value="Trimer_LpxA-like_sf"/>
</dbReference>
<dbReference type="GO" id="GO:0043041">
    <property type="term" value="P:amino acid activation for nonribosomal peptide biosynthetic process"/>
    <property type="evidence" value="ECO:0007669"/>
    <property type="project" value="TreeGrafter"/>
</dbReference>
<feature type="compositionally biased region" description="Basic and acidic residues" evidence="3">
    <location>
        <begin position="1344"/>
        <end position="1358"/>
    </location>
</feature>
<feature type="transmembrane region" description="Helical" evidence="4">
    <location>
        <begin position="665"/>
        <end position="689"/>
    </location>
</feature>
<dbReference type="PANTHER" id="PTHR45527">
    <property type="entry name" value="NONRIBOSOMAL PEPTIDE SYNTHETASE"/>
    <property type="match status" value="1"/>
</dbReference>
<protein>
    <submittedName>
        <fullName evidence="6">Putative non-ribosomal peptide ligase</fullName>
    </submittedName>
</protein>
<keyword evidence="4" id="KW-1133">Transmembrane helix</keyword>
<dbReference type="SUPFAM" id="SSF56801">
    <property type="entry name" value="Acetyl-CoA synthetase-like"/>
    <property type="match status" value="1"/>
</dbReference>
<dbReference type="Gene3D" id="3.40.50.12780">
    <property type="entry name" value="N-terminal domain of ligase-like"/>
    <property type="match status" value="1"/>
</dbReference>
<dbReference type="GO" id="GO:0031177">
    <property type="term" value="F:phosphopantetheine binding"/>
    <property type="evidence" value="ECO:0007669"/>
    <property type="project" value="TreeGrafter"/>
</dbReference>
<organism evidence="6 7">
    <name type="scientific">Advenella mimigardefordensis (strain DSM 17166 / LMG 22922 / DPN7)</name>
    <dbReference type="NCBI Taxonomy" id="1247726"/>
    <lineage>
        <taxon>Bacteria</taxon>
        <taxon>Pseudomonadati</taxon>
        <taxon>Pseudomonadota</taxon>
        <taxon>Betaproteobacteria</taxon>
        <taxon>Burkholderiales</taxon>
        <taxon>Alcaligenaceae</taxon>
    </lineage>
</organism>
<dbReference type="InterPro" id="IPR012728">
    <property type="entry name" value="Pls/PosA_C"/>
</dbReference>
<dbReference type="Proteomes" id="UP000019095">
    <property type="component" value="Chromosome"/>
</dbReference>
<dbReference type="InterPro" id="IPR036736">
    <property type="entry name" value="ACP-like_sf"/>
</dbReference>
<dbReference type="eggNOG" id="COG1020">
    <property type="taxonomic scope" value="Bacteria"/>
</dbReference>
<evidence type="ECO:0000256" key="4">
    <source>
        <dbReference type="SAM" id="Phobius"/>
    </source>
</evidence>
<dbReference type="Pfam" id="PF00501">
    <property type="entry name" value="AMP-binding"/>
    <property type="match status" value="1"/>
</dbReference>
<dbReference type="SUPFAM" id="SSF51161">
    <property type="entry name" value="Trimeric LpxA-like enzymes"/>
    <property type="match status" value="3"/>
</dbReference>
<keyword evidence="4" id="KW-0812">Transmembrane</keyword>
<dbReference type="Pfam" id="PF13193">
    <property type="entry name" value="AMP-binding_C"/>
    <property type="match status" value="1"/>
</dbReference>
<dbReference type="InterPro" id="IPR045851">
    <property type="entry name" value="AMP-bd_C_sf"/>
</dbReference>
<dbReference type="InterPro" id="IPR042099">
    <property type="entry name" value="ANL_N_sf"/>
</dbReference>
<feature type="transmembrane region" description="Helical" evidence="4">
    <location>
        <begin position="626"/>
        <end position="645"/>
    </location>
</feature>
<dbReference type="NCBIfam" id="TIGR01733">
    <property type="entry name" value="AA-adenyl-dom"/>
    <property type="match status" value="1"/>
</dbReference>
<evidence type="ECO:0000256" key="1">
    <source>
        <dbReference type="ARBA" id="ARBA00022450"/>
    </source>
</evidence>
<dbReference type="PROSITE" id="PS00455">
    <property type="entry name" value="AMP_BINDING"/>
    <property type="match status" value="1"/>
</dbReference>
<dbReference type="PROSITE" id="PS00012">
    <property type="entry name" value="PHOSPHOPANTETHEINE"/>
    <property type="match status" value="1"/>
</dbReference>
<accession>W0P8U9</accession>
<dbReference type="CDD" id="cd05930">
    <property type="entry name" value="A_NRPS"/>
    <property type="match status" value="1"/>
</dbReference>
<evidence type="ECO:0000256" key="3">
    <source>
        <dbReference type="SAM" id="MobiDB-lite"/>
    </source>
</evidence>
<feature type="compositionally biased region" description="Low complexity" evidence="3">
    <location>
        <begin position="1326"/>
        <end position="1340"/>
    </location>
</feature>
<dbReference type="STRING" id="1247726.MIM_c11680"/>
<feature type="transmembrane region" description="Helical" evidence="4">
    <location>
        <begin position="1117"/>
        <end position="1139"/>
    </location>
</feature>
<keyword evidence="2" id="KW-0597">Phosphoprotein</keyword>
<feature type="domain" description="Carrier" evidence="5">
    <location>
        <begin position="525"/>
        <end position="602"/>
    </location>
</feature>
<dbReference type="PROSITE" id="PS50075">
    <property type="entry name" value="CARRIER"/>
    <property type="match status" value="1"/>
</dbReference>
<dbReference type="eggNOG" id="COG0110">
    <property type="taxonomic scope" value="Bacteria"/>
</dbReference>
<evidence type="ECO:0000313" key="6">
    <source>
        <dbReference type="EMBL" id="AHG63264.1"/>
    </source>
</evidence>
<dbReference type="NCBIfam" id="TIGR02353">
    <property type="entry name" value="NRPS_term_dom"/>
    <property type="match status" value="1"/>
</dbReference>
<dbReference type="InterPro" id="IPR006162">
    <property type="entry name" value="Ppantetheine_attach_site"/>
</dbReference>
<evidence type="ECO:0000259" key="5">
    <source>
        <dbReference type="PROSITE" id="PS50075"/>
    </source>
</evidence>
<dbReference type="PATRIC" id="fig|1247726.3.peg.1285"/>
<feature type="transmembrane region" description="Helical" evidence="4">
    <location>
        <begin position="911"/>
        <end position="936"/>
    </location>
</feature>